<gene>
    <name evidence="2" type="ORF">E2980_14340</name>
</gene>
<dbReference type="OrthoDB" id="9795247at2"/>
<dbReference type="Pfam" id="PF00480">
    <property type="entry name" value="ROK"/>
    <property type="match status" value="1"/>
</dbReference>
<protein>
    <submittedName>
        <fullName evidence="2">ROK family protein</fullName>
    </submittedName>
</protein>
<dbReference type="RefSeq" id="WP_135152880.1">
    <property type="nucleotide sequence ID" value="NZ_SOMN01000020.1"/>
</dbReference>
<proteinExistence type="inferred from homology"/>
<dbReference type="InterPro" id="IPR000600">
    <property type="entry name" value="ROK"/>
</dbReference>
<accession>A0A4Y8LVR3</accession>
<dbReference type="AlphaFoldDB" id="A0A4Y8LVR3"/>
<dbReference type="PROSITE" id="PS01125">
    <property type="entry name" value="ROK"/>
    <property type="match status" value="1"/>
</dbReference>
<evidence type="ECO:0000313" key="2">
    <source>
        <dbReference type="EMBL" id="TFE25225.1"/>
    </source>
</evidence>
<dbReference type="Proteomes" id="UP000297900">
    <property type="component" value="Unassembled WGS sequence"/>
</dbReference>
<keyword evidence="3" id="KW-1185">Reference proteome</keyword>
<comment type="caution">
    <text evidence="2">The sequence shown here is derived from an EMBL/GenBank/DDBJ whole genome shotgun (WGS) entry which is preliminary data.</text>
</comment>
<comment type="similarity">
    <text evidence="1">Belongs to the ROK (NagC/XylR) family.</text>
</comment>
<dbReference type="PANTHER" id="PTHR18964:SF149">
    <property type="entry name" value="BIFUNCTIONAL UDP-N-ACETYLGLUCOSAMINE 2-EPIMERASE_N-ACETYLMANNOSAMINE KINASE"/>
    <property type="match status" value="1"/>
</dbReference>
<dbReference type="Gene3D" id="3.30.420.40">
    <property type="match status" value="2"/>
</dbReference>
<dbReference type="EMBL" id="SOMN01000020">
    <property type="protein sequence ID" value="TFE25225.1"/>
    <property type="molecule type" value="Genomic_DNA"/>
</dbReference>
<dbReference type="InterPro" id="IPR049874">
    <property type="entry name" value="ROK_cs"/>
</dbReference>
<dbReference type="PANTHER" id="PTHR18964">
    <property type="entry name" value="ROK (REPRESSOR, ORF, KINASE) FAMILY"/>
    <property type="match status" value="1"/>
</dbReference>
<name>A0A4Y8LVR3_9BACL</name>
<organism evidence="2 3">
    <name type="scientific">Cohnella luojiensis</name>
    <dbReference type="NCBI Taxonomy" id="652876"/>
    <lineage>
        <taxon>Bacteria</taxon>
        <taxon>Bacillati</taxon>
        <taxon>Bacillota</taxon>
        <taxon>Bacilli</taxon>
        <taxon>Bacillales</taxon>
        <taxon>Paenibacillaceae</taxon>
        <taxon>Cohnella</taxon>
    </lineage>
</organism>
<dbReference type="SUPFAM" id="SSF53067">
    <property type="entry name" value="Actin-like ATPase domain"/>
    <property type="match status" value="1"/>
</dbReference>
<sequence length="334" mass="34935">MNDIYVGIDVGGTKMLAALVNGNGTIMAKVQQPTRAERGTKDTIRRLMAMTESLIKESCSEAEGNTIQGIGIAVAGILDPSKGTVMLATNLGWENVPIGPLFKQYFQCPVQVINDANAAALGEWLAGAGVGMKDVIYVTVSTGIGGGIISDGRLMLGSTNSAAELGHISIDRNGPLCACGNRGCIEVYASGNTIAKRVREDIRSGEASTAIVLEMAGGNPELLNARHVAEAAQAGNEYAKDRLADAGSALGMGLTAIIHLVNPEMIILGGGVSQSGRLLFEPMLDTVRGHGIPEMVNRVRFVTAKLGGDAGAVGAALWWRYERTITSAVQEAVW</sequence>
<evidence type="ECO:0000256" key="1">
    <source>
        <dbReference type="ARBA" id="ARBA00006479"/>
    </source>
</evidence>
<evidence type="ECO:0000313" key="3">
    <source>
        <dbReference type="Proteomes" id="UP000297900"/>
    </source>
</evidence>
<reference evidence="2 3" key="1">
    <citation type="submission" date="2019-03" db="EMBL/GenBank/DDBJ databases">
        <title>Cohnella endophytica sp. nov., a novel endophytic bacterium isolated from bark of Sonneratia apetala.</title>
        <authorList>
            <person name="Tuo L."/>
        </authorList>
    </citation>
    <scope>NUCLEOTIDE SEQUENCE [LARGE SCALE GENOMIC DNA]</scope>
    <source>
        <strain evidence="2 3">CCTCC AB 208254</strain>
    </source>
</reference>
<dbReference type="InterPro" id="IPR043129">
    <property type="entry name" value="ATPase_NBD"/>
</dbReference>